<reference evidence="1 2" key="1">
    <citation type="submission" date="2012-09" db="EMBL/GenBank/DDBJ databases">
        <title>Genome Sequence of alkane-degrading Bacterium Alcanivorax sp. 19-m-6.</title>
        <authorList>
            <person name="Lai Q."/>
            <person name="Shao Z."/>
        </authorList>
    </citation>
    <scope>NUCLEOTIDE SEQUENCE [LARGE SCALE GENOMIC DNA]</scope>
    <source>
        <strain evidence="1 2">19-m-6</strain>
    </source>
</reference>
<dbReference type="RefSeq" id="WP_052041470.1">
    <property type="nucleotide sequence ID" value="NZ_ARXV01000005.1"/>
</dbReference>
<evidence type="ECO:0008006" key="3">
    <source>
        <dbReference type="Google" id="ProtNLM"/>
    </source>
</evidence>
<dbReference type="EMBL" id="ARXV01000005">
    <property type="protein sequence ID" value="KGD65149.1"/>
    <property type="molecule type" value="Genomic_DNA"/>
</dbReference>
<dbReference type="PATRIC" id="fig|1177154.3.peg.1612"/>
<dbReference type="eggNOG" id="COG5342">
    <property type="taxonomic scope" value="Bacteria"/>
</dbReference>
<gene>
    <name evidence="1" type="ORF">Y5S_01583</name>
</gene>
<evidence type="ECO:0000313" key="1">
    <source>
        <dbReference type="EMBL" id="KGD65149.1"/>
    </source>
</evidence>
<evidence type="ECO:0000313" key="2">
    <source>
        <dbReference type="Proteomes" id="UP000029444"/>
    </source>
</evidence>
<dbReference type="Proteomes" id="UP000029444">
    <property type="component" value="Unassembled WGS sequence"/>
</dbReference>
<proteinExistence type="predicted"/>
<keyword evidence="2" id="KW-1185">Reference proteome</keyword>
<protein>
    <recommendedName>
        <fullName evidence="3">DUF1176 domain-containing protein</fullName>
    </recommendedName>
</protein>
<dbReference type="AlphaFoldDB" id="A0A095SLF9"/>
<comment type="caution">
    <text evidence="1">The sequence shown here is derived from an EMBL/GenBank/DDBJ whole genome shotgun (WGS) entry which is preliminary data.</text>
</comment>
<dbReference type="Pfam" id="PF06674">
    <property type="entry name" value="DUF1176"/>
    <property type="match status" value="1"/>
</dbReference>
<dbReference type="OrthoDB" id="6183301at2"/>
<accession>A0A095SLF9</accession>
<sequence length="375" mass="40466">MEWMKGAKAQKGLMVRCLRIITLLAGVVGFVAPGFAQAKEVTGLRFEHEDWMLVCDNTRICRAVGYQRLFEDSESVAVLLTRKAGPDQPIIGEVKIGELDLDEEAYVALTSDADLSLVIDGKAVGKVKVDPGFLGAELPNELLLPLLRALRRDSVIEWVHEQYRWRLSDLGASAVFLKMDDVQGRIGTPGALVRKGNRPEAEVLPALAPPLVIAAPVDAAPVTLPAEDEPALRAALRTLVDEETECSGLAMPEEGGEALDVVRLSDTRLMVAVSCWMAAYNGGAGIWVINDSKPYQPVLVTGSATEFDGATVSAMHKGRGIGDCYSREEWTWDGEQFVHTLSSSTGQCRGLAAGGVWDLPERVTEVRQAEGASSP</sequence>
<organism evidence="1 2">
    <name type="scientific">Alcanivorax nanhaiticus</name>
    <dbReference type="NCBI Taxonomy" id="1177154"/>
    <lineage>
        <taxon>Bacteria</taxon>
        <taxon>Pseudomonadati</taxon>
        <taxon>Pseudomonadota</taxon>
        <taxon>Gammaproteobacteria</taxon>
        <taxon>Oceanospirillales</taxon>
        <taxon>Alcanivoracaceae</taxon>
        <taxon>Alcanivorax</taxon>
    </lineage>
</organism>
<dbReference type="STRING" id="1177154.Y5S_01583"/>
<name>A0A095SLF9_9GAMM</name>
<dbReference type="InterPro" id="IPR009560">
    <property type="entry name" value="DUF1176"/>
</dbReference>